<keyword evidence="4 9" id="KW-0067">ATP-binding</keyword>
<evidence type="ECO:0000256" key="2">
    <source>
        <dbReference type="ARBA" id="ARBA00022692"/>
    </source>
</evidence>
<keyword evidence="6 8" id="KW-0472">Membrane</keyword>
<dbReference type="PROSITE" id="PS00211">
    <property type="entry name" value="ABC_TRANSPORTER_1"/>
    <property type="match status" value="1"/>
</dbReference>
<dbReference type="InterPro" id="IPR011527">
    <property type="entry name" value="ABC1_TM_dom"/>
</dbReference>
<dbReference type="AlphaFoldDB" id="I2N834"/>
<evidence type="ECO:0000256" key="3">
    <source>
        <dbReference type="ARBA" id="ARBA00022741"/>
    </source>
</evidence>
<evidence type="ECO:0000256" key="6">
    <source>
        <dbReference type="ARBA" id="ARBA00023136"/>
    </source>
</evidence>
<keyword evidence="5 8" id="KW-1133">Transmembrane helix</keyword>
<keyword evidence="2 8" id="KW-0812">Transmembrane</keyword>
<protein>
    <submittedName>
        <fullName evidence="9">ABC transporter ATP-binding protein</fullName>
    </submittedName>
</protein>
<dbReference type="SMART" id="SM00382">
    <property type="entry name" value="AAA"/>
    <property type="match status" value="1"/>
</dbReference>
<evidence type="ECO:0000256" key="7">
    <source>
        <dbReference type="SAM" id="MobiDB-lite"/>
    </source>
</evidence>
<feature type="transmembrane region" description="Helical" evidence="8">
    <location>
        <begin position="38"/>
        <end position="58"/>
    </location>
</feature>
<feature type="transmembrane region" description="Helical" evidence="8">
    <location>
        <begin position="268"/>
        <end position="286"/>
    </location>
</feature>
<dbReference type="InterPro" id="IPR017871">
    <property type="entry name" value="ABC_transporter-like_CS"/>
</dbReference>
<proteinExistence type="predicted"/>
<feature type="compositionally biased region" description="Low complexity" evidence="7">
    <location>
        <begin position="7"/>
        <end position="21"/>
    </location>
</feature>
<gene>
    <name evidence="9" type="ORF">STSU_007475</name>
</gene>
<dbReference type="SUPFAM" id="SSF90123">
    <property type="entry name" value="ABC transporter transmembrane region"/>
    <property type="match status" value="1"/>
</dbReference>
<keyword evidence="3" id="KW-0547">Nucleotide-binding</keyword>
<dbReference type="Gene3D" id="3.40.50.300">
    <property type="entry name" value="P-loop containing nucleotide triphosphate hydrolases"/>
    <property type="match status" value="1"/>
</dbReference>
<evidence type="ECO:0000256" key="4">
    <source>
        <dbReference type="ARBA" id="ARBA00022840"/>
    </source>
</evidence>
<dbReference type="PANTHER" id="PTHR24221:SF654">
    <property type="entry name" value="ATP-BINDING CASSETTE SUB-FAMILY B MEMBER 6"/>
    <property type="match status" value="1"/>
</dbReference>
<dbReference type="PANTHER" id="PTHR24221">
    <property type="entry name" value="ATP-BINDING CASSETTE SUB-FAMILY B"/>
    <property type="match status" value="1"/>
</dbReference>
<feature type="transmembrane region" description="Helical" evidence="8">
    <location>
        <begin position="70"/>
        <end position="92"/>
    </location>
</feature>
<accession>I2N834</accession>
<dbReference type="InterPro" id="IPR036640">
    <property type="entry name" value="ABC1_TM_sf"/>
</dbReference>
<dbReference type="Gene3D" id="1.20.1560.10">
    <property type="entry name" value="ABC transporter type 1, transmembrane domain"/>
    <property type="match status" value="1"/>
</dbReference>
<organism evidence="9 10">
    <name type="scientific">Streptomyces tsukubensis (strain DSM 42081 / NBRC 108919 / NRRL 18488 / 9993)</name>
    <dbReference type="NCBI Taxonomy" id="1114943"/>
    <lineage>
        <taxon>Bacteria</taxon>
        <taxon>Bacillati</taxon>
        <taxon>Actinomycetota</taxon>
        <taxon>Actinomycetes</taxon>
        <taxon>Kitasatosporales</taxon>
        <taxon>Streptomycetaceae</taxon>
        <taxon>Streptomyces</taxon>
    </lineage>
</organism>
<dbReference type="InterPro" id="IPR003593">
    <property type="entry name" value="AAA+_ATPase"/>
</dbReference>
<dbReference type="Pfam" id="PF00005">
    <property type="entry name" value="ABC_tran"/>
    <property type="match status" value="1"/>
</dbReference>
<evidence type="ECO:0000256" key="5">
    <source>
        <dbReference type="ARBA" id="ARBA00022989"/>
    </source>
</evidence>
<dbReference type="Proteomes" id="UP000005940">
    <property type="component" value="Chromosome"/>
</dbReference>
<dbReference type="GO" id="GO:0016887">
    <property type="term" value="F:ATP hydrolysis activity"/>
    <property type="evidence" value="ECO:0007669"/>
    <property type="project" value="InterPro"/>
</dbReference>
<dbReference type="InterPro" id="IPR003439">
    <property type="entry name" value="ABC_transporter-like_ATP-bd"/>
</dbReference>
<feature type="region of interest" description="Disordered" evidence="7">
    <location>
        <begin position="1"/>
        <end position="21"/>
    </location>
</feature>
<dbReference type="RefSeq" id="WP_006346057.1">
    <property type="nucleotide sequence ID" value="NZ_CP029159.1"/>
</dbReference>
<dbReference type="InterPro" id="IPR027417">
    <property type="entry name" value="P-loop_NTPase"/>
</dbReference>
<dbReference type="GO" id="GO:0005886">
    <property type="term" value="C:plasma membrane"/>
    <property type="evidence" value="ECO:0007669"/>
    <property type="project" value="UniProtKB-SubCell"/>
</dbReference>
<dbReference type="InterPro" id="IPR039421">
    <property type="entry name" value="Type_1_exporter"/>
</dbReference>
<evidence type="ECO:0000256" key="8">
    <source>
        <dbReference type="SAM" id="Phobius"/>
    </source>
</evidence>
<reference evidence="9 10" key="1">
    <citation type="journal article" date="2012" name="J. Bacteriol.">
        <title>Draft genome of Streptomyces tsukubaensis NRRL 18488, the producer of the clinically important immunosuppressant tacrolimus (FK506).</title>
        <authorList>
            <person name="Barreiro C."/>
            <person name="Prieto C."/>
            <person name="Sola-Landa A."/>
            <person name="Solera E."/>
            <person name="Martinez-Castro M."/>
            <person name="Perez-Redondo R."/>
            <person name="Garcia-Estrada C."/>
            <person name="Aparicio J.F."/>
            <person name="Fernandez-Martinez L.T."/>
            <person name="Santos-Aberturas J."/>
            <person name="Salehi-Najafabadi Z."/>
            <person name="Rodriguez-Garcia A."/>
            <person name="Tauch A."/>
            <person name="Martin J.F."/>
        </authorList>
    </citation>
    <scope>NUCLEOTIDE SEQUENCE [LARGE SCALE GENOMIC DNA]</scope>
    <source>
        <strain evidence="10">DSM 42081 / NBRC 108919 / NRRL 18488 / 9993</strain>
    </source>
</reference>
<dbReference type="EMBL" id="CP029159">
    <property type="protein sequence ID" value="QKM67030.1"/>
    <property type="molecule type" value="Genomic_DNA"/>
</dbReference>
<dbReference type="PROSITE" id="PS50893">
    <property type="entry name" value="ABC_TRANSPORTER_2"/>
    <property type="match status" value="1"/>
</dbReference>
<name>I2N834_STRT9</name>
<dbReference type="GO" id="GO:0140359">
    <property type="term" value="F:ABC-type transporter activity"/>
    <property type="evidence" value="ECO:0007669"/>
    <property type="project" value="InterPro"/>
</dbReference>
<dbReference type="GO" id="GO:0005524">
    <property type="term" value="F:ATP binding"/>
    <property type="evidence" value="ECO:0007669"/>
    <property type="project" value="UniProtKB-KW"/>
</dbReference>
<evidence type="ECO:0000313" key="10">
    <source>
        <dbReference type="Proteomes" id="UP000005940"/>
    </source>
</evidence>
<evidence type="ECO:0000256" key="1">
    <source>
        <dbReference type="ARBA" id="ARBA00004651"/>
    </source>
</evidence>
<evidence type="ECO:0000313" key="9">
    <source>
        <dbReference type="EMBL" id="QKM67030.1"/>
    </source>
</evidence>
<dbReference type="PROSITE" id="PS50929">
    <property type="entry name" value="ABC_TM1F"/>
    <property type="match status" value="1"/>
</dbReference>
<dbReference type="GO" id="GO:0034040">
    <property type="term" value="F:ATPase-coupled lipid transmembrane transporter activity"/>
    <property type="evidence" value="ECO:0007669"/>
    <property type="project" value="TreeGrafter"/>
</dbReference>
<comment type="subcellular location">
    <subcellularLocation>
        <location evidence="1">Cell membrane</location>
        <topology evidence="1">Multi-pass membrane protein</topology>
    </subcellularLocation>
</comment>
<sequence>MPQENSRAGAPARRRTPGPGRHLPAALKLSWSAAPGKVAAYAALGLLTGVLPVALGWLTKLTLDALTRGGPAGTLTGLVAGLALCGIAQAVVPQAAGYLRAELERATTVVAQGGLFRSVGRSVGMSRFEDPVFLDRLRLAKQSGKTSPNQVLDGALGLLRSGVTIGGFLGSLLVLAPVMSVFLLAAAVPVLAAEIMLSRRRADMLWRIGPRERREIFYDQLLSSADAAKEVRLFGIGGFLLGRMQQERLAANAEQRSTDRRELRTQSLLALLAAVVSGAGLAWAVHAALKGTLTTGDVVIFIAAVTGVQAAVAQLAADAAGAHQALTLFGHYHAVMTMPPDLVRAEQPRALASPAGDIELRDVWFRYADDQPWILRGVDLRIPAGRSLALVGLNGAGKSTLVKLLCRFYDPTRGAVLWGGVDIRDVAPEELRQRMSAVFQDYMDYDLTAGENIAVGDLTALDDPARLVRAAERAGVHKTVAALPRGYETMVTRTFFQDCGEAASEDSESEAEDKNDTTGVLLSGGQFQRLALARALLREGRDLLILDEPASGLDAEAEYALHTGLREFRARRTSVLISHRLGSVRDADRIVVLSEGRITEEGDHASLMAGGGEYARLFTLQASGYQGESDEAPMAGAAL</sequence>
<dbReference type="SUPFAM" id="SSF52540">
    <property type="entry name" value="P-loop containing nucleoside triphosphate hydrolases"/>
    <property type="match status" value="1"/>
</dbReference>
<feature type="transmembrane region" description="Helical" evidence="8">
    <location>
        <begin position="168"/>
        <end position="197"/>
    </location>
</feature>
<keyword evidence="10" id="KW-1185">Reference proteome</keyword>